<dbReference type="FunFam" id="3.40.30.10:FF:000012">
    <property type="entry name" value="Monothiol glutaredoxin"/>
    <property type="match status" value="1"/>
</dbReference>
<evidence type="ECO:0000256" key="3">
    <source>
        <dbReference type="ARBA" id="ARBA00023004"/>
    </source>
</evidence>
<name>A0A420I6R3_9PEZI</name>
<dbReference type="FunFam" id="3.40.30.10:FF:000092">
    <property type="entry name" value="Monothiol glutaredoxin"/>
    <property type="match status" value="1"/>
</dbReference>
<feature type="region of interest" description="Disordered" evidence="6">
    <location>
        <begin position="120"/>
        <end position="158"/>
    </location>
</feature>
<dbReference type="PANTHER" id="PTHR10293">
    <property type="entry name" value="GLUTAREDOXIN FAMILY MEMBER"/>
    <property type="match status" value="1"/>
</dbReference>
<keyword evidence="10" id="KW-1185">Reference proteome</keyword>
<evidence type="ECO:0000256" key="2">
    <source>
        <dbReference type="ARBA" id="ARBA00022723"/>
    </source>
</evidence>
<comment type="caution">
    <text evidence="9">The sequence shown here is derived from an EMBL/GenBank/DDBJ whole genome shotgun (WGS) entry which is preliminary data.</text>
</comment>
<keyword evidence="2" id="KW-0479">Metal-binding</keyword>
<comment type="similarity">
    <text evidence="1">Belongs to the glutaredoxin family. Monothiol subfamily.</text>
</comment>
<dbReference type="GO" id="GO:0005634">
    <property type="term" value="C:nucleus"/>
    <property type="evidence" value="ECO:0007669"/>
    <property type="project" value="TreeGrafter"/>
</dbReference>
<feature type="domain" description="Thioredoxin" evidence="7">
    <location>
        <begin position="11"/>
        <end position="111"/>
    </location>
</feature>
<dbReference type="Pfam" id="PF00462">
    <property type="entry name" value="Glutaredoxin"/>
    <property type="match status" value="1"/>
</dbReference>
<dbReference type="Proteomes" id="UP000286134">
    <property type="component" value="Unassembled WGS sequence"/>
</dbReference>
<reference evidence="9 10" key="1">
    <citation type="journal article" date="2018" name="BMC Genomics">
        <title>Comparative genome analyses reveal sequence features reflecting distinct modes of host-adaptation between dicot and monocot powdery mildew.</title>
        <authorList>
            <person name="Wu Y."/>
            <person name="Ma X."/>
            <person name="Pan Z."/>
            <person name="Kale S.D."/>
            <person name="Song Y."/>
            <person name="King H."/>
            <person name="Zhang Q."/>
            <person name="Presley C."/>
            <person name="Deng X."/>
            <person name="Wei C.I."/>
            <person name="Xiao S."/>
        </authorList>
    </citation>
    <scope>NUCLEOTIDE SEQUENCE [LARGE SCALE GENOMIC DNA]</scope>
    <source>
        <strain evidence="9">UMSG2</strain>
    </source>
</reference>
<dbReference type="InterPro" id="IPR013766">
    <property type="entry name" value="Thioredoxin_domain"/>
</dbReference>
<dbReference type="Gene3D" id="3.40.30.10">
    <property type="entry name" value="Glutaredoxin"/>
    <property type="match status" value="2"/>
</dbReference>
<accession>A0A420I6R3</accession>
<comment type="function">
    <text evidence="5">Monothiol glutaredoxin involved in the biogenesis of iron-sulfur clusters. Binds one iron-sulfur cluster per dimer. The iron-sulfur cluster is bound between subunits, and is complexed by a bound glutathione and a cysteine residue from each subunit.</text>
</comment>
<proteinExistence type="inferred from homology"/>
<evidence type="ECO:0000256" key="4">
    <source>
        <dbReference type="ARBA" id="ARBA00023014"/>
    </source>
</evidence>
<dbReference type="PROSITE" id="PS51354">
    <property type="entry name" value="GLUTAREDOXIN_2"/>
    <property type="match status" value="1"/>
</dbReference>
<dbReference type="GO" id="GO:0006879">
    <property type="term" value="P:intracellular iron ion homeostasis"/>
    <property type="evidence" value="ECO:0007669"/>
    <property type="project" value="TreeGrafter"/>
</dbReference>
<dbReference type="SUPFAM" id="SSF52833">
    <property type="entry name" value="Thioredoxin-like"/>
    <property type="match status" value="2"/>
</dbReference>
<dbReference type="STRING" id="212602.A0A420I6R3"/>
<dbReference type="GO" id="GO:0005829">
    <property type="term" value="C:cytosol"/>
    <property type="evidence" value="ECO:0007669"/>
    <property type="project" value="TreeGrafter"/>
</dbReference>
<dbReference type="PANTHER" id="PTHR10293:SF73">
    <property type="entry name" value="GLUTAREDOXIN-3"/>
    <property type="match status" value="1"/>
</dbReference>
<dbReference type="GO" id="GO:0046872">
    <property type="term" value="F:metal ion binding"/>
    <property type="evidence" value="ECO:0007669"/>
    <property type="project" value="UniProtKB-KW"/>
</dbReference>
<dbReference type="GO" id="GO:0015036">
    <property type="term" value="F:disulfide oxidoreductase activity"/>
    <property type="evidence" value="ECO:0007669"/>
    <property type="project" value="UniProtKB-ARBA"/>
</dbReference>
<feature type="domain" description="Glutaredoxin" evidence="8">
    <location>
        <begin position="181"/>
        <end position="245"/>
    </location>
</feature>
<feature type="compositionally biased region" description="Polar residues" evidence="6">
    <location>
        <begin position="140"/>
        <end position="149"/>
    </location>
</feature>
<protein>
    <submittedName>
        <fullName evidence="9">Monothiol glutaredoxin-3</fullName>
    </submittedName>
</protein>
<evidence type="ECO:0000313" key="10">
    <source>
        <dbReference type="Proteomes" id="UP000286134"/>
    </source>
</evidence>
<dbReference type="OrthoDB" id="415696at2759"/>
<dbReference type="GO" id="GO:0051537">
    <property type="term" value="F:2 iron, 2 sulfur cluster binding"/>
    <property type="evidence" value="ECO:0007669"/>
    <property type="project" value="TreeGrafter"/>
</dbReference>
<evidence type="ECO:0000256" key="6">
    <source>
        <dbReference type="SAM" id="MobiDB-lite"/>
    </source>
</evidence>
<evidence type="ECO:0000259" key="7">
    <source>
        <dbReference type="Pfam" id="PF00085"/>
    </source>
</evidence>
<dbReference type="InterPro" id="IPR033658">
    <property type="entry name" value="GRX_PICOT-like"/>
</dbReference>
<dbReference type="AlphaFoldDB" id="A0A420I6R3"/>
<dbReference type="Pfam" id="PF00085">
    <property type="entry name" value="Thioredoxin"/>
    <property type="match status" value="1"/>
</dbReference>
<evidence type="ECO:0000256" key="5">
    <source>
        <dbReference type="ARBA" id="ARBA00055846"/>
    </source>
</evidence>
<gene>
    <name evidence="9" type="ORF">OnM2_009007</name>
</gene>
<keyword evidence="4" id="KW-0411">Iron-sulfur</keyword>
<feature type="compositionally biased region" description="Polar residues" evidence="6">
    <location>
        <begin position="120"/>
        <end position="132"/>
    </location>
</feature>
<dbReference type="InterPro" id="IPR002109">
    <property type="entry name" value="Glutaredoxin"/>
</dbReference>
<dbReference type="CDD" id="cd03028">
    <property type="entry name" value="GRX_PICOT_like"/>
    <property type="match status" value="1"/>
</dbReference>
<dbReference type="InterPro" id="IPR004480">
    <property type="entry name" value="Monothiol_GRX-rel"/>
</dbReference>
<evidence type="ECO:0000313" key="9">
    <source>
        <dbReference type="EMBL" id="RKF65390.1"/>
    </source>
</evidence>
<evidence type="ECO:0000256" key="1">
    <source>
        <dbReference type="ARBA" id="ARBA00009630"/>
    </source>
</evidence>
<dbReference type="InterPro" id="IPR036249">
    <property type="entry name" value="Thioredoxin-like_sf"/>
</dbReference>
<keyword evidence="3" id="KW-0408">Iron</keyword>
<sequence length="264" mass="29359">MTMSSLKQIKTKEEWEAYTSSIPSSTLQIIYFKAEWAAPCKSMTTVLETLASSYPVTEPLSTSWVSVDAEEAIEVSDIFEVAAVPYVILRRDAQVIESISGSDASKVRAAIEKNTNFIQDQPSVSDKNSTANVEIKDSRSGSSQKNTPVVKNDTPGVIDKKEETKDELHKRLAKTVRLHPVMLFMKGTPGDPQCGFSRQIVSLLRGRGVKYGFFNILADETVRQGLKEFADWPTYPQLWVNGELIGGLDIVKEEFSNNPDFLKS</sequence>
<evidence type="ECO:0000259" key="8">
    <source>
        <dbReference type="Pfam" id="PF00462"/>
    </source>
</evidence>
<dbReference type="EMBL" id="MCFK01000907">
    <property type="protein sequence ID" value="RKF65390.1"/>
    <property type="molecule type" value="Genomic_DNA"/>
</dbReference>
<organism evidence="9 10">
    <name type="scientific">Erysiphe neolycopersici</name>
    <dbReference type="NCBI Taxonomy" id="212602"/>
    <lineage>
        <taxon>Eukaryota</taxon>
        <taxon>Fungi</taxon>
        <taxon>Dikarya</taxon>
        <taxon>Ascomycota</taxon>
        <taxon>Pezizomycotina</taxon>
        <taxon>Leotiomycetes</taxon>
        <taxon>Erysiphales</taxon>
        <taxon>Erysiphaceae</taxon>
        <taxon>Erysiphe</taxon>
    </lineage>
</organism>